<dbReference type="EMBL" id="BSXW01000539">
    <property type="protein sequence ID" value="GMF25025.1"/>
    <property type="molecule type" value="Genomic_DNA"/>
</dbReference>
<proteinExistence type="predicted"/>
<comment type="caution">
    <text evidence="2">The sequence shown here is derived from an EMBL/GenBank/DDBJ whole genome shotgun (WGS) entry which is preliminary data.</text>
</comment>
<feature type="transmembrane region" description="Helical" evidence="1">
    <location>
        <begin position="102"/>
        <end position="119"/>
    </location>
</feature>
<evidence type="ECO:0000256" key="1">
    <source>
        <dbReference type="SAM" id="Phobius"/>
    </source>
</evidence>
<evidence type="ECO:0000313" key="2">
    <source>
        <dbReference type="EMBL" id="GMF25025.1"/>
    </source>
</evidence>
<keyword evidence="1" id="KW-0812">Transmembrane</keyword>
<sequence>MKIELNSSSTRDIYKVDSELKCRCHSPQWLRLNGKDVRLACCPEAVRVTVDKLPKTDSVHDVLVNEMKEASWYSAGARADIKRYGTQVVLARLFQFFFRRRCRVFIFFALIIGVIPPAAKADITPTFETTMSFKPELFEDEEGKKLPLANEDELFILQRAKITFQCKTPE</sequence>
<gene>
    <name evidence="2" type="ORF">Plil01_001029800</name>
</gene>
<evidence type="ECO:0000313" key="3">
    <source>
        <dbReference type="Proteomes" id="UP001165083"/>
    </source>
</evidence>
<organism evidence="2 3">
    <name type="scientific">Phytophthora lilii</name>
    <dbReference type="NCBI Taxonomy" id="2077276"/>
    <lineage>
        <taxon>Eukaryota</taxon>
        <taxon>Sar</taxon>
        <taxon>Stramenopiles</taxon>
        <taxon>Oomycota</taxon>
        <taxon>Peronosporomycetes</taxon>
        <taxon>Peronosporales</taxon>
        <taxon>Peronosporaceae</taxon>
        <taxon>Phytophthora</taxon>
    </lineage>
</organism>
<protein>
    <submittedName>
        <fullName evidence="2">Unnamed protein product</fullName>
    </submittedName>
</protein>
<dbReference type="Proteomes" id="UP001165083">
    <property type="component" value="Unassembled WGS sequence"/>
</dbReference>
<accession>A0A9W6U335</accession>
<keyword evidence="1" id="KW-1133">Transmembrane helix</keyword>
<keyword evidence="1" id="KW-0472">Membrane</keyword>
<dbReference type="AlphaFoldDB" id="A0A9W6U335"/>
<reference evidence="2" key="1">
    <citation type="submission" date="2023-04" db="EMBL/GenBank/DDBJ databases">
        <title>Phytophthora lilii NBRC 32176.</title>
        <authorList>
            <person name="Ichikawa N."/>
            <person name="Sato H."/>
            <person name="Tonouchi N."/>
        </authorList>
    </citation>
    <scope>NUCLEOTIDE SEQUENCE</scope>
    <source>
        <strain evidence="2">NBRC 32176</strain>
    </source>
</reference>
<keyword evidence="3" id="KW-1185">Reference proteome</keyword>
<name>A0A9W6U335_9STRA</name>